<evidence type="ECO:0000313" key="2">
    <source>
        <dbReference type="Proteomes" id="UP000030786"/>
    </source>
</evidence>
<evidence type="ECO:0000313" key="1">
    <source>
        <dbReference type="EMBL" id="AIZ40875.1"/>
    </source>
</evidence>
<name>A0AAU8RTE9_9FLAO</name>
<reference evidence="1 2" key="1">
    <citation type="journal article" date="2014" name="Environ. Microbiol.">
        <title>Contrasting genomic patterns and infection strategies of two co-existing Bacteroidetes podovirus genera.</title>
        <authorList>
            <person name="Holmfeldt K."/>
            <person name="Howard-Varona C."/>
            <person name="Solonenko N."/>
            <person name="Sullivan M.B."/>
        </authorList>
    </citation>
    <scope>NUCLEOTIDE SEQUENCE [LARGE SCALE GENOMIC DNA]</scope>
    <source>
        <strain evidence="1 2">18</strain>
    </source>
</reference>
<protein>
    <submittedName>
        <fullName evidence="1">Uncharacterized protein</fullName>
    </submittedName>
</protein>
<accession>A0AAU8RTE9</accession>
<gene>
    <name evidence="1" type="ORF">M666_04425</name>
</gene>
<sequence length="62" mass="7249">MISAGYECFCNKNFQKLFCRVTALGYLEIENELFIDFKIHGIQGIFNAFYVISLYSNLKIKK</sequence>
<dbReference type="KEGG" id="cbat:M666_04425"/>
<dbReference type="AlphaFoldDB" id="A0AAU8RTE9"/>
<proteinExistence type="predicted"/>
<dbReference type="Proteomes" id="UP000030786">
    <property type="component" value="Chromosome"/>
</dbReference>
<dbReference type="EMBL" id="CP009976">
    <property type="protein sequence ID" value="AIZ40875.1"/>
    <property type="molecule type" value="Genomic_DNA"/>
</dbReference>
<organism evidence="1 2">
    <name type="scientific">Cellulophaga baltica 18</name>
    <dbReference type="NCBI Taxonomy" id="1348584"/>
    <lineage>
        <taxon>Bacteria</taxon>
        <taxon>Pseudomonadati</taxon>
        <taxon>Bacteroidota</taxon>
        <taxon>Flavobacteriia</taxon>
        <taxon>Flavobacteriales</taxon>
        <taxon>Flavobacteriaceae</taxon>
        <taxon>Cellulophaga</taxon>
    </lineage>
</organism>